<dbReference type="InterPro" id="IPR016167">
    <property type="entry name" value="FAD-bd_PCMH_sub1"/>
</dbReference>
<proteinExistence type="predicted"/>
<gene>
    <name evidence="4" type="ORF">C8D92_10398</name>
</gene>
<dbReference type="InterPro" id="IPR016169">
    <property type="entry name" value="FAD-bd_PCMH_sub2"/>
</dbReference>
<reference evidence="4 5" key="1">
    <citation type="submission" date="2018-04" db="EMBL/GenBank/DDBJ databases">
        <title>Genomic Encyclopedia of Type Strains, Phase IV (KMG-IV): sequencing the most valuable type-strain genomes for metagenomic binning, comparative biology and taxonomic classification.</title>
        <authorList>
            <person name="Goeker M."/>
        </authorList>
    </citation>
    <scope>NUCLEOTIDE SEQUENCE [LARGE SCALE GENOMIC DNA]</scope>
    <source>
        <strain evidence="4 5">DSM 28688</strain>
    </source>
</reference>
<dbReference type="InterPro" id="IPR016171">
    <property type="entry name" value="Vanillyl_alc_oxidase_C-sub2"/>
</dbReference>
<dbReference type="PANTHER" id="PTHR43762">
    <property type="entry name" value="L-GULONOLACTONE OXIDASE"/>
    <property type="match status" value="1"/>
</dbReference>
<evidence type="ECO:0000313" key="5">
    <source>
        <dbReference type="Proteomes" id="UP000245887"/>
    </source>
</evidence>
<dbReference type="Gene3D" id="3.30.70.2520">
    <property type="match status" value="1"/>
</dbReference>
<keyword evidence="2" id="KW-0560">Oxidoreductase</keyword>
<comment type="caution">
    <text evidence="4">The sequence shown here is derived from an EMBL/GenBank/DDBJ whole genome shotgun (WGS) entry which is preliminary data.</text>
</comment>
<dbReference type="Pfam" id="PF01565">
    <property type="entry name" value="FAD_binding_4"/>
    <property type="match status" value="1"/>
</dbReference>
<dbReference type="Gene3D" id="1.10.45.10">
    <property type="entry name" value="Vanillyl-alcohol Oxidase, Chain A, domain 4"/>
    <property type="match status" value="1"/>
</dbReference>
<dbReference type="AlphaFoldDB" id="A0A2U1CY56"/>
<dbReference type="Gene3D" id="3.30.465.10">
    <property type="match status" value="1"/>
</dbReference>
<feature type="domain" description="FAD-binding PCMH-type" evidence="3">
    <location>
        <begin position="45"/>
        <end position="212"/>
    </location>
</feature>
<dbReference type="OrthoDB" id="9800184at2"/>
<dbReference type="RefSeq" id="WP_116918683.1">
    <property type="nucleotide sequence ID" value="NZ_QEKQ01000003.1"/>
</dbReference>
<keyword evidence="1" id="KW-0274">FAD</keyword>
<organism evidence="4 5">
    <name type="scientific">Tamilnaduibacter salinus</name>
    <dbReference type="NCBI Taxonomy" id="1484056"/>
    <lineage>
        <taxon>Bacteria</taxon>
        <taxon>Pseudomonadati</taxon>
        <taxon>Pseudomonadota</taxon>
        <taxon>Gammaproteobacteria</taxon>
        <taxon>Pseudomonadales</taxon>
        <taxon>Marinobacteraceae</taxon>
        <taxon>Tamilnaduibacter</taxon>
    </lineage>
</organism>
<name>A0A2U1CY56_9GAMM</name>
<dbReference type="InterPro" id="IPR036318">
    <property type="entry name" value="FAD-bd_PCMH-like_sf"/>
</dbReference>
<accession>A0A2U1CY56</accession>
<dbReference type="Pfam" id="PF04030">
    <property type="entry name" value="ALO"/>
    <property type="match status" value="1"/>
</dbReference>
<protein>
    <submittedName>
        <fullName evidence="4">FAD-linked oxidoreductase</fullName>
    </submittedName>
</protein>
<evidence type="ECO:0000313" key="4">
    <source>
        <dbReference type="EMBL" id="PVY77413.1"/>
    </source>
</evidence>
<dbReference type="InterPro" id="IPR006094">
    <property type="entry name" value="Oxid_FAD_bind_N"/>
</dbReference>
<keyword evidence="1" id="KW-0285">Flavoprotein</keyword>
<dbReference type="InterPro" id="IPR016166">
    <property type="entry name" value="FAD-bd_PCMH"/>
</dbReference>
<sequence>MSSRRDFLQMLLAASATPWLPDVSAATTTNTDGEPMAWYNWSGALKAKPRHRAAPKTIEALQALVRDSRDTIRPVGSGHSFAPLVPTDGTLVSLSHFNRLQSVDEPQMRATIGAGTRLEQIGQPLADAGQALVNMPDIDEQSLAGTIATATHGTGAGLPCLSDQVTALTLVDGRGEVHRCSADHNRDLFDAARVGLGALGLVTSVTLQNRRPYRLRRVTEWHPIEAILDQAEQMADRHRNFEFFYIPFSGMGFMDWQDITEEPLSSTESLDQNEGARTLRTVRDMLGWSPRLRELALGTYMKTIDRSERVAPAWRNYASSRQVRFNEMEYHLPREAGLPALRAVRRKVEKDFPDVFFPFEVRYVKGDNAWLSPFYRQDSMSIAVHRVHDEPHDALFRAVEPILRQHGGRPHWGKMHSLTAAEARALYPRWEDFQAVRRTMDPEGRFLNEHLRRLFAEGTS</sequence>
<dbReference type="SUPFAM" id="SSF56176">
    <property type="entry name" value="FAD-binding/transporter-associated domain-like"/>
    <property type="match status" value="1"/>
</dbReference>
<dbReference type="InterPro" id="IPR007173">
    <property type="entry name" value="ALO_C"/>
</dbReference>
<dbReference type="NCBIfam" id="TIGR01679">
    <property type="entry name" value="bact_FAD_ox"/>
    <property type="match status" value="1"/>
</dbReference>
<dbReference type="PANTHER" id="PTHR43762:SF1">
    <property type="entry name" value="D-ARABINONO-1,4-LACTONE OXIDASE"/>
    <property type="match status" value="1"/>
</dbReference>
<dbReference type="GO" id="GO:0071949">
    <property type="term" value="F:FAD binding"/>
    <property type="evidence" value="ECO:0007669"/>
    <property type="project" value="InterPro"/>
</dbReference>
<evidence type="ECO:0000256" key="1">
    <source>
        <dbReference type="ARBA" id="ARBA00022827"/>
    </source>
</evidence>
<dbReference type="Proteomes" id="UP000245887">
    <property type="component" value="Unassembled WGS sequence"/>
</dbReference>
<dbReference type="GO" id="GO:0016020">
    <property type="term" value="C:membrane"/>
    <property type="evidence" value="ECO:0007669"/>
    <property type="project" value="InterPro"/>
</dbReference>
<dbReference type="PIRSF" id="PIRSF000136">
    <property type="entry name" value="LGO_GLO"/>
    <property type="match status" value="1"/>
</dbReference>
<dbReference type="EMBL" id="QEKQ01000003">
    <property type="protein sequence ID" value="PVY77413.1"/>
    <property type="molecule type" value="Genomic_DNA"/>
</dbReference>
<dbReference type="InterPro" id="IPR006311">
    <property type="entry name" value="TAT_signal"/>
</dbReference>
<evidence type="ECO:0000259" key="3">
    <source>
        <dbReference type="PROSITE" id="PS51387"/>
    </source>
</evidence>
<evidence type="ECO:0000256" key="2">
    <source>
        <dbReference type="ARBA" id="ARBA00023002"/>
    </source>
</evidence>
<dbReference type="PROSITE" id="PS51387">
    <property type="entry name" value="FAD_PCMH"/>
    <property type="match status" value="1"/>
</dbReference>
<dbReference type="InterPro" id="IPR010031">
    <property type="entry name" value="FAD_lactone_oxidase-like"/>
</dbReference>
<dbReference type="Gene3D" id="3.30.43.10">
    <property type="entry name" value="Uridine Diphospho-n-acetylenolpyruvylglucosamine Reductase, domain 2"/>
    <property type="match status" value="1"/>
</dbReference>
<dbReference type="PROSITE" id="PS51318">
    <property type="entry name" value="TAT"/>
    <property type="match status" value="1"/>
</dbReference>
<dbReference type="GO" id="GO:0003885">
    <property type="term" value="F:D-arabinono-1,4-lactone oxidase activity"/>
    <property type="evidence" value="ECO:0007669"/>
    <property type="project" value="InterPro"/>
</dbReference>